<name>A0A0L0VXW9_9BASI</name>
<dbReference type="Proteomes" id="UP000054564">
    <property type="component" value="Unassembled WGS sequence"/>
</dbReference>
<protein>
    <submittedName>
        <fullName evidence="3">Uncharacterized protein</fullName>
    </submittedName>
</protein>
<evidence type="ECO:0000256" key="2">
    <source>
        <dbReference type="SAM" id="SignalP"/>
    </source>
</evidence>
<feature type="signal peptide" evidence="2">
    <location>
        <begin position="1"/>
        <end position="17"/>
    </location>
</feature>
<proteinExistence type="predicted"/>
<keyword evidence="2" id="KW-0732">Signal</keyword>
<organism evidence="3 4">
    <name type="scientific">Puccinia striiformis f. sp. tritici PST-78</name>
    <dbReference type="NCBI Taxonomy" id="1165861"/>
    <lineage>
        <taxon>Eukaryota</taxon>
        <taxon>Fungi</taxon>
        <taxon>Dikarya</taxon>
        <taxon>Basidiomycota</taxon>
        <taxon>Pucciniomycotina</taxon>
        <taxon>Pucciniomycetes</taxon>
        <taxon>Pucciniales</taxon>
        <taxon>Pucciniaceae</taxon>
        <taxon>Puccinia</taxon>
    </lineage>
</organism>
<reference evidence="4" key="1">
    <citation type="submission" date="2014-03" db="EMBL/GenBank/DDBJ databases">
        <title>The Genome Sequence of Puccinia striiformis f. sp. tritici PST-78.</title>
        <authorList>
            <consortium name="The Broad Institute Genome Sequencing Platform"/>
            <person name="Cuomo C."/>
            <person name="Hulbert S."/>
            <person name="Chen X."/>
            <person name="Walker B."/>
            <person name="Young S.K."/>
            <person name="Zeng Q."/>
            <person name="Gargeya S."/>
            <person name="Fitzgerald M."/>
            <person name="Haas B."/>
            <person name="Abouelleil A."/>
            <person name="Alvarado L."/>
            <person name="Arachchi H.M."/>
            <person name="Berlin A.M."/>
            <person name="Chapman S.B."/>
            <person name="Goldberg J."/>
            <person name="Griggs A."/>
            <person name="Gujja S."/>
            <person name="Hansen M."/>
            <person name="Howarth C."/>
            <person name="Imamovic A."/>
            <person name="Larimer J."/>
            <person name="McCowan C."/>
            <person name="Montmayeur A."/>
            <person name="Murphy C."/>
            <person name="Neiman D."/>
            <person name="Pearson M."/>
            <person name="Priest M."/>
            <person name="Roberts A."/>
            <person name="Saif S."/>
            <person name="Shea T."/>
            <person name="Sisk P."/>
            <person name="Sykes S."/>
            <person name="Wortman J."/>
            <person name="Nusbaum C."/>
            <person name="Birren B."/>
        </authorList>
    </citation>
    <scope>NUCLEOTIDE SEQUENCE [LARGE SCALE GENOMIC DNA]</scope>
    <source>
        <strain evidence="4">race PST-78</strain>
    </source>
</reference>
<dbReference type="EMBL" id="AJIL01000014">
    <property type="protein sequence ID" value="KNF04118.1"/>
    <property type="molecule type" value="Genomic_DNA"/>
</dbReference>
<evidence type="ECO:0000313" key="4">
    <source>
        <dbReference type="Proteomes" id="UP000054564"/>
    </source>
</evidence>
<comment type="caution">
    <text evidence="3">The sequence shown here is derived from an EMBL/GenBank/DDBJ whole genome shotgun (WGS) entry which is preliminary data.</text>
</comment>
<feature type="chain" id="PRO_5005550634" evidence="2">
    <location>
        <begin position="18"/>
        <end position="371"/>
    </location>
</feature>
<evidence type="ECO:0000256" key="1">
    <source>
        <dbReference type="SAM" id="MobiDB-lite"/>
    </source>
</evidence>
<accession>A0A0L0VXW9</accession>
<gene>
    <name evidence="3" type="ORF">PSTG_02823</name>
</gene>
<dbReference type="AlphaFoldDB" id="A0A0L0VXW9"/>
<feature type="region of interest" description="Disordered" evidence="1">
    <location>
        <begin position="301"/>
        <end position="331"/>
    </location>
</feature>
<evidence type="ECO:0000313" key="3">
    <source>
        <dbReference type="EMBL" id="KNF04118.1"/>
    </source>
</evidence>
<sequence length="371" mass="40114">MVAYRFAFLVVTSLLQAGSSFQAAAPPPAPGIKCDPKKVIRSSDCDKAWAKIKYEPDSSLFKLSRHIERASGNCVVIVVKTFETVIKKQMIEDGFKKMIGQCKDSYASYPLPDLKGASLVIRPRGPSHVIEEDAPFLEPVCVDNKNVKNNVVKADCVEAYKALVTDPGGRFVSPAKRVTSIQYISVKSCDVAVLTSDNSAITATKRDLDDIFGKMLDKCNGKWGGVPIQKGAAGPNGRSTFYMCDPHVRINIQPQRKSFKGPGEETVGGRCPSPQGSEKDCGAGKMRSSKTWFDLISPRVRERGSRSDAQGSGGPIRANFLGGRSPRTDPTREFARGEAARPISSCVDPTPSISPPLSCSITQDSARLVLV</sequence>
<keyword evidence="4" id="KW-1185">Reference proteome</keyword>
<feature type="region of interest" description="Disordered" evidence="1">
    <location>
        <begin position="257"/>
        <end position="285"/>
    </location>
</feature>